<evidence type="ECO:0000256" key="1">
    <source>
        <dbReference type="SAM" id="MobiDB-lite"/>
    </source>
</evidence>
<reference evidence="2 3" key="1">
    <citation type="submission" date="2016-10" db="EMBL/GenBank/DDBJ databases">
        <authorList>
            <person name="de Groot N.N."/>
        </authorList>
    </citation>
    <scope>NUCLEOTIDE SEQUENCE [LARGE SCALE GENOMIC DNA]</scope>
    <source>
        <strain evidence="2 3">DSM 26515</strain>
    </source>
</reference>
<dbReference type="AlphaFoldDB" id="A0A1H6XT16"/>
<dbReference type="EMBL" id="FNYC01000006">
    <property type="protein sequence ID" value="SEJ32228.1"/>
    <property type="molecule type" value="Genomic_DNA"/>
</dbReference>
<accession>A0A1H6XT16</accession>
<dbReference type="STRING" id="529704.SAMN02927913_2450"/>
<name>A0A1H6XT16_9GAMM</name>
<evidence type="ECO:0000313" key="3">
    <source>
        <dbReference type="Proteomes" id="UP000199420"/>
    </source>
</evidence>
<dbReference type="Proteomes" id="UP000199420">
    <property type="component" value="Unassembled WGS sequence"/>
</dbReference>
<keyword evidence="3" id="KW-1185">Reference proteome</keyword>
<gene>
    <name evidence="2" type="ORF">SAMN04487997_2991</name>
</gene>
<protein>
    <submittedName>
        <fullName evidence="2">Uncharacterized protein</fullName>
    </submittedName>
</protein>
<organism evidence="2 3">
    <name type="scientific">Frateuria terrea</name>
    <dbReference type="NCBI Taxonomy" id="529704"/>
    <lineage>
        <taxon>Bacteria</taxon>
        <taxon>Pseudomonadati</taxon>
        <taxon>Pseudomonadota</taxon>
        <taxon>Gammaproteobacteria</taxon>
        <taxon>Lysobacterales</taxon>
        <taxon>Rhodanobacteraceae</taxon>
        <taxon>Frateuria</taxon>
    </lineage>
</organism>
<feature type="region of interest" description="Disordered" evidence="1">
    <location>
        <begin position="1"/>
        <end position="20"/>
    </location>
</feature>
<sequence>MGANHRHGGQPRAGGGSIPDLTTSIPFFGFLSAAVKRLDRTQLPPPRCSNLITSVPFIDGRLAAPLEHLRDTLREALGAFPE</sequence>
<proteinExistence type="predicted"/>
<evidence type="ECO:0000313" key="2">
    <source>
        <dbReference type="EMBL" id="SEJ32228.1"/>
    </source>
</evidence>